<evidence type="ECO:0000313" key="12">
    <source>
        <dbReference type="Proteomes" id="UP000315751"/>
    </source>
</evidence>
<dbReference type="Pfam" id="PF25944">
    <property type="entry name" value="Beta-barrel_RND"/>
    <property type="match status" value="1"/>
</dbReference>
<dbReference type="Pfam" id="PF06722">
    <property type="entry name" value="EryCIII-like_C"/>
    <property type="match status" value="1"/>
</dbReference>
<keyword evidence="12" id="KW-1185">Reference proteome</keyword>
<dbReference type="InterPro" id="IPR058626">
    <property type="entry name" value="MdtA-like_b-barrel"/>
</dbReference>
<dbReference type="InterPro" id="IPR004276">
    <property type="entry name" value="GlycoTrans_28_N"/>
</dbReference>
<feature type="domain" description="Multidrug resistance protein MdtA-like alpha-helical hairpin" evidence="7">
    <location>
        <begin position="548"/>
        <end position="615"/>
    </location>
</feature>
<evidence type="ECO:0000256" key="2">
    <source>
        <dbReference type="ARBA" id="ARBA00009477"/>
    </source>
</evidence>
<evidence type="ECO:0000259" key="8">
    <source>
        <dbReference type="Pfam" id="PF25917"/>
    </source>
</evidence>
<dbReference type="GO" id="GO:0033072">
    <property type="term" value="P:vancomycin biosynthetic process"/>
    <property type="evidence" value="ECO:0007669"/>
    <property type="project" value="UniProtKB-ARBA"/>
</dbReference>
<accession>A0A560GYM2</accession>
<dbReference type="EMBL" id="VITR01000011">
    <property type="protein sequence ID" value="TWB39137.1"/>
    <property type="molecule type" value="Genomic_DNA"/>
</dbReference>
<dbReference type="CDD" id="cd03784">
    <property type="entry name" value="GT1_Gtf-like"/>
    <property type="match status" value="1"/>
</dbReference>
<gene>
    <name evidence="11" type="ORF">FBZ90_111134</name>
</gene>
<feature type="coiled-coil region" evidence="3">
    <location>
        <begin position="548"/>
        <end position="604"/>
    </location>
</feature>
<comment type="subcellular location">
    <subcellularLocation>
        <location evidence="1">Cell envelope</location>
    </subcellularLocation>
</comment>
<dbReference type="InterPro" id="IPR002213">
    <property type="entry name" value="UDP_glucos_trans"/>
</dbReference>
<dbReference type="Gene3D" id="1.10.287.470">
    <property type="entry name" value="Helix hairpin bin"/>
    <property type="match status" value="1"/>
</dbReference>
<comment type="caution">
    <text evidence="11">The sequence shown here is derived from an EMBL/GenBank/DDBJ whole genome shotgun (WGS) entry which is preliminary data.</text>
</comment>
<dbReference type="GO" id="GO:0008194">
    <property type="term" value="F:UDP-glycosyltransferase activity"/>
    <property type="evidence" value="ECO:0007669"/>
    <property type="project" value="InterPro"/>
</dbReference>
<evidence type="ECO:0000259" key="10">
    <source>
        <dbReference type="Pfam" id="PF25967"/>
    </source>
</evidence>
<dbReference type="Gene3D" id="2.40.420.20">
    <property type="match status" value="1"/>
</dbReference>
<dbReference type="Pfam" id="PF25876">
    <property type="entry name" value="HH_MFP_RND"/>
    <property type="match status" value="1"/>
</dbReference>
<dbReference type="InterPro" id="IPR010610">
    <property type="entry name" value="EryCIII-like_C"/>
</dbReference>
<dbReference type="GO" id="GO:0022857">
    <property type="term" value="F:transmembrane transporter activity"/>
    <property type="evidence" value="ECO:0007669"/>
    <property type="project" value="InterPro"/>
</dbReference>
<feature type="domain" description="Erythromycin biosynthesis protein CIII-like C-terminal" evidence="6">
    <location>
        <begin position="300"/>
        <end position="393"/>
    </location>
</feature>
<dbReference type="Gene3D" id="3.40.50.2000">
    <property type="entry name" value="Glycogen Phosphorylase B"/>
    <property type="match status" value="2"/>
</dbReference>
<dbReference type="InterPro" id="IPR058625">
    <property type="entry name" value="MdtA-like_BSH"/>
</dbReference>
<evidence type="ECO:0000313" key="11">
    <source>
        <dbReference type="EMBL" id="TWB39137.1"/>
    </source>
</evidence>
<dbReference type="InterPro" id="IPR050426">
    <property type="entry name" value="Glycosyltransferase_28"/>
</dbReference>
<dbReference type="GO" id="GO:0016758">
    <property type="term" value="F:hexosyltransferase activity"/>
    <property type="evidence" value="ECO:0007669"/>
    <property type="project" value="InterPro"/>
</dbReference>
<dbReference type="SUPFAM" id="SSF53756">
    <property type="entry name" value="UDP-Glycosyltransferase/glycogen phosphorylase"/>
    <property type="match status" value="1"/>
</dbReference>
<dbReference type="Pfam" id="PF03033">
    <property type="entry name" value="Glyco_transf_28"/>
    <property type="match status" value="1"/>
</dbReference>
<dbReference type="FunFam" id="3.40.50.2000:FF:000009">
    <property type="entry name" value="Sterol 3-beta-glucosyltransferase UGT80A2"/>
    <property type="match status" value="1"/>
</dbReference>
<feature type="domain" description="Glycosyltransferase family 28 N-terminal" evidence="5">
    <location>
        <begin position="3"/>
        <end position="136"/>
    </location>
</feature>
<feature type="region of interest" description="Disordered" evidence="4">
    <location>
        <begin position="806"/>
        <end position="831"/>
    </location>
</feature>
<dbReference type="Gene3D" id="2.40.50.100">
    <property type="match status" value="1"/>
</dbReference>
<dbReference type="PANTHER" id="PTHR48050:SF13">
    <property type="entry name" value="STEROL 3-BETA-GLUCOSYLTRANSFERASE UGT80A2"/>
    <property type="match status" value="1"/>
</dbReference>
<dbReference type="Gene3D" id="2.40.30.170">
    <property type="match status" value="1"/>
</dbReference>
<organism evidence="11 12">
    <name type="scientific">Nitrospirillum amazonense</name>
    <dbReference type="NCBI Taxonomy" id="28077"/>
    <lineage>
        <taxon>Bacteria</taxon>
        <taxon>Pseudomonadati</taxon>
        <taxon>Pseudomonadota</taxon>
        <taxon>Alphaproteobacteria</taxon>
        <taxon>Rhodospirillales</taxon>
        <taxon>Azospirillaceae</taxon>
        <taxon>Nitrospirillum</taxon>
    </lineage>
</organism>
<evidence type="ECO:0000256" key="3">
    <source>
        <dbReference type="SAM" id="Coils"/>
    </source>
</evidence>
<evidence type="ECO:0000259" key="5">
    <source>
        <dbReference type="Pfam" id="PF03033"/>
    </source>
</evidence>
<keyword evidence="3" id="KW-0175">Coiled coil</keyword>
<feature type="domain" description="Multidrug resistance protein MdtA-like barrel-sandwich hybrid" evidence="8">
    <location>
        <begin position="507"/>
        <end position="648"/>
    </location>
</feature>
<evidence type="ECO:0000259" key="7">
    <source>
        <dbReference type="Pfam" id="PF25876"/>
    </source>
</evidence>
<evidence type="ECO:0000256" key="4">
    <source>
        <dbReference type="SAM" id="MobiDB-lite"/>
    </source>
</evidence>
<dbReference type="Pfam" id="PF25967">
    <property type="entry name" value="RND-MFP_C"/>
    <property type="match status" value="1"/>
</dbReference>
<feature type="domain" description="Multidrug resistance protein MdtA-like beta-barrel" evidence="9">
    <location>
        <begin position="652"/>
        <end position="740"/>
    </location>
</feature>
<protein>
    <submittedName>
        <fullName evidence="11">RND family efflux transporter MFP subunit</fullName>
    </submittedName>
</protein>
<evidence type="ECO:0000259" key="9">
    <source>
        <dbReference type="Pfam" id="PF25944"/>
    </source>
</evidence>
<dbReference type="OrthoDB" id="9805366at2"/>
<dbReference type="AlphaFoldDB" id="A0A560GYM2"/>
<feature type="region of interest" description="Disordered" evidence="4">
    <location>
        <begin position="417"/>
        <end position="439"/>
    </location>
</feature>
<dbReference type="SUPFAM" id="SSF111369">
    <property type="entry name" value="HlyD-like secretion proteins"/>
    <property type="match status" value="1"/>
</dbReference>
<dbReference type="InterPro" id="IPR006143">
    <property type="entry name" value="RND_pump_MFP"/>
</dbReference>
<dbReference type="Proteomes" id="UP000315751">
    <property type="component" value="Unassembled WGS sequence"/>
</dbReference>
<evidence type="ECO:0000256" key="1">
    <source>
        <dbReference type="ARBA" id="ARBA00004196"/>
    </source>
</evidence>
<dbReference type="PANTHER" id="PTHR48050">
    <property type="entry name" value="STEROL 3-BETA-GLUCOSYLTRANSFERASE"/>
    <property type="match status" value="1"/>
</dbReference>
<proteinExistence type="inferred from homology"/>
<comment type="similarity">
    <text evidence="2">Belongs to the membrane fusion protein (MFP) (TC 8.A.1) family.</text>
</comment>
<evidence type="ECO:0000259" key="6">
    <source>
        <dbReference type="Pfam" id="PF06722"/>
    </source>
</evidence>
<dbReference type="GO" id="GO:0016020">
    <property type="term" value="C:membrane"/>
    <property type="evidence" value="ECO:0007669"/>
    <property type="project" value="InterPro"/>
</dbReference>
<feature type="domain" description="Multidrug resistance protein MdtA-like C-terminal permuted SH3" evidence="10">
    <location>
        <begin position="746"/>
        <end position="802"/>
    </location>
</feature>
<sequence>MRVTIFTVGTQGDIRPFIALGRGLAEAGHAVRIATGQSFQPMITGAGLDFAPLAADFRHIMSSEPDTMNRALNPLVVARTARRRFREAADPWVEAGLAAARDSDLIIASGIVTRLATAVAEATGTACVQAQLLPMTPAPDLPPMMLTPPRRPLPGIVNLALYHALRFATWQVMAPAINDVIRKRLGLRALPWYGPYFDDAANNRILYGFSTHVVPKPKSWGEGEVVTGYWHHDEADTWTPPQDLERFLADGPRPIYLGFGSMLSHDAETFTRTVMRALALSGQRAVLARGWGGLAPPPELDDRVMVIDHAPHDWLFPRVALAVHHGGAGTTAAAVRAGIPSVIVPFFGDQPFWGWRLNQLGVAPPALPRARLTAEALSAAITAAGGDTMRQRAEALGRQLRAEDGVGQAIETLNRWGLLSDRRPGSQQGDAQKGSAPPLPRRFIDAAGAAALVLMLSLPGIAMPPISAGAQAAEAPSEPAVPVVVAPVRAEDVPLYLGGIGSVQAYNTVAIRSRIDGQLMDLRFREGQEVAKGAVLAILDRRPLEANLKQAVATLAKDQSQLQNAQADLVRYQGMKEYASRKTLDTQQAQVAQYQAQVTADEAQVDYARAQLDYATITSPIAGRTGIRQIDAGNIVHAADTAPIVTVTQLHPISVIFTVNADDLPAFNLGASGAASGPATALPVQAYAKDNKTLLADGTLELVDNQIDQSTGTVRLKASFPNEDNRLWPGQFVNARVRVAVRRGGLTVPVTAVQQGPTGAYVWVVSAEGRAAMAAVTVARTDEGRALIDKGLTAGQLVVTDGQYNLKPGTRVAPQPSRSADGRSGTGAGPA</sequence>
<name>A0A560GYM2_9PROT</name>
<dbReference type="NCBIfam" id="TIGR01730">
    <property type="entry name" value="RND_mfp"/>
    <property type="match status" value="1"/>
</dbReference>
<reference evidence="11 12" key="1">
    <citation type="submission" date="2019-06" db="EMBL/GenBank/DDBJ databases">
        <title>Genomic Encyclopedia of Type Strains, Phase IV (KMG-V): Genome sequencing to study the core and pangenomes of soil and plant-associated prokaryotes.</title>
        <authorList>
            <person name="Whitman W."/>
        </authorList>
    </citation>
    <scope>NUCLEOTIDE SEQUENCE [LARGE SCALE GENOMIC DNA]</scope>
    <source>
        <strain evidence="11 12">BR 11622</strain>
    </source>
</reference>
<dbReference type="Pfam" id="PF25917">
    <property type="entry name" value="BSH_RND"/>
    <property type="match status" value="1"/>
</dbReference>
<dbReference type="GO" id="GO:0005975">
    <property type="term" value="P:carbohydrate metabolic process"/>
    <property type="evidence" value="ECO:0007669"/>
    <property type="project" value="InterPro"/>
</dbReference>
<dbReference type="InterPro" id="IPR058627">
    <property type="entry name" value="MdtA-like_C"/>
</dbReference>
<dbReference type="RefSeq" id="WP_145734524.1">
    <property type="nucleotide sequence ID" value="NZ_VITR01000011.1"/>
</dbReference>
<dbReference type="InterPro" id="IPR058624">
    <property type="entry name" value="MdtA-like_HH"/>
</dbReference>